<dbReference type="GeneID" id="5895308"/>
<gene>
    <name evidence="6" type="ORF">MONBRDRAFT_29475</name>
</gene>
<dbReference type="EMBL" id="CH991576">
    <property type="protein sequence ID" value="EDQ85187.1"/>
    <property type="molecule type" value="Genomic_DNA"/>
</dbReference>
<protein>
    <recommendedName>
        <fullName evidence="5">Glycosyltransferase 61 catalytic domain-containing protein</fullName>
    </recommendedName>
</protein>
<evidence type="ECO:0000259" key="5">
    <source>
        <dbReference type="Pfam" id="PF04577"/>
    </source>
</evidence>
<name>A9VB73_MONBE</name>
<reference evidence="6 7" key="1">
    <citation type="journal article" date="2008" name="Nature">
        <title>The genome of the choanoflagellate Monosiga brevicollis and the origin of metazoans.</title>
        <authorList>
            <consortium name="JGI Sequencing"/>
            <person name="King N."/>
            <person name="Westbrook M.J."/>
            <person name="Young S.L."/>
            <person name="Kuo A."/>
            <person name="Abedin M."/>
            <person name="Chapman J."/>
            <person name="Fairclough S."/>
            <person name="Hellsten U."/>
            <person name="Isogai Y."/>
            <person name="Letunic I."/>
            <person name="Marr M."/>
            <person name="Pincus D."/>
            <person name="Putnam N."/>
            <person name="Rokas A."/>
            <person name="Wright K.J."/>
            <person name="Zuzow R."/>
            <person name="Dirks W."/>
            <person name="Good M."/>
            <person name="Goodstein D."/>
            <person name="Lemons D."/>
            <person name="Li W."/>
            <person name="Lyons J.B."/>
            <person name="Morris A."/>
            <person name="Nichols S."/>
            <person name="Richter D.J."/>
            <person name="Salamov A."/>
            <person name="Bork P."/>
            <person name="Lim W.A."/>
            <person name="Manning G."/>
            <person name="Miller W.T."/>
            <person name="McGinnis W."/>
            <person name="Shapiro H."/>
            <person name="Tjian R."/>
            <person name="Grigoriev I.V."/>
            <person name="Rokhsar D."/>
        </authorList>
    </citation>
    <scope>NUCLEOTIDE SEQUENCE [LARGE SCALE GENOMIC DNA]</scope>
    <source>
        <strain evidence="7">MX1 / ATCC 50154</strain>
    </source>
</reference>
<evidence type="ECO:0000313" key="6">
    <source>
        <dbReference type="EMBL" id="EDQ85187.1"/>
    </source>
</evidence>
<keyword evidence="4" id="KW-0732">Signal</keyword>
<keyword evidence="1" id="KW-0328">Glycosyltransferase</keyword>
<keyword evidence="3" id="KW-0325">Glycoprotein</keyword>
<proteinExistence type="predicted"/>
<dbReference type="Pfam" id="PF03670">
    <property type="entry name" value="UPF0184"/>
    <property type="match status" value="1"/>
</dbReference>
<keyword evidence="7" id="KW-1185">Reference proteome</keyword>
<dbReference type="AlphaFoldDB" id="A9VB73"/>
<keyword evidence="2" id="KW-0808">Transferase</keyword>
<dbReference type="PANTHER" id="PTHR20961">
    <property type="entry name" value="GLYCOSYLTRANSFERASE"/>
    <property type="match status" value="1"/>
</dbReference>
<evidence type="ECO:0000256" key="3">
    <source>
        <dbReference type="ARBA" id="ARBA00023180"/>
    </source>
</evidence>
<feature type="domain" description="Glycosyltransferase 61 catalytic" evidence="5">
    <location>
        <begin position="154"/>
        <end position="321"/>
    </location>
</feature>
<dbReference type="InterPro" id="IPR049625">
    <property type="entry name" value="Glyco_transf_61_cat"/>
</dbReference>
<dbReference type="RefSeq" id="XP_001750012.1">
    <property type="nucleotide sequence ID" value="XM_001749960.1"/>
</dbReference>
<organism evidence="6 7">
    <name type="scientific">Monosiga brevicollis</name>
    <name type="common">Choanoflagellate</name>
    <dbReference type="NCBI Taxonomy" id="81824"/>
    <lineage>
        <taxon>Eukaryota</taxon>
        <taxon>Choanoflagellata</taxon>
        <taxon>Craspedida</taxon>
        <taxon>Salpingoecidae</taxon>
        <taxon>Monosiga</taxon>
    </lineage>
</organism>
<evidence type="ECO:0000313" key="7">
    <source>
        <dbReference type="Proteomes" id="UP000001357"/>
    </source>
</evidence>
<feature type="chain" id="PRO_5002742935" description="Glycosyltransferase 61 catalytic domain-containing protein" evidence="4">
    <location>
        <begin position="20"/>
        <end position="543"/>
    </location>
</feature>
<dbReference type="InterPro" id="IPR007657">
    <property type="entry name" value="Glycosyltransferase_61"/>
</dbReference>
<evidence type="ECO:0000256" key="2">
    <source>
        <dbReference type="ARBA" id="ARBA00022679"/>
    </source>
</evidence>
<dbReference type="GO" id="GO:0016757">
    <property type="term" value="F:glycosyltransferase activity"/>
    <property type="evidence" value="ECO:0007669"/>
    <property type="project" value="UniProtKB-KW"/>
</dbReference>
<evidence type="ECO:0000256" key="1">
    <source>
        <dbReference type="ARBA" id="ARBA00022676"/>
    </source>
</evidence>
<accession>A9VB73</accession>
<feature type="signal peptide" evidence="4">
    <location>
        <begin position="1"/>
        <end position="19"/>
    </location>
</feature>
<dbReference type="Proteomes" id="UP000001357">
    <property type="component" value="Unassembled WGS sequence"/>
</dbReference>
<dbReference type="InParanoid" id="A9VB73"/>
<dbReference type="KEGG" id="mbr:MONBRDRAFT_29475"/>
<sequence length="543" mass="59038">MAMFRLQLLVLLALNLVAGRHSIPGPDSLDMTPSCYFYAPNTRESTALLRAMIHGPVRQCIGQIGLVSLLIPVAEESYALDLTAAHESAPLCINDNGLVRHSSGVTFDVAGGCCHQNFAPQQREAFCSSLDDGCTVLPVASPVINLAQSHGETYFHTVWDVLPRWYRLVEAHPALTARAAVVSSSRILERFLGTKHYVLNHTTVACSTRVLVAPQSLTITVQERIGLLQRHLQPNPRHWRAGLAVAPILLIVERNPQGDHHRAVANHAAMVAMLRGVFTQHRVKIFSYKEQELEMTQHLWYDADVVIAPHGAGTTNVVWMRGARAQGMRQLLIELAAPTQTGRYYHSLAAANSVDHVYYELTEDRGTWSWGNVELRQLINMADQSKREDKLADLFAAPTEAELARRADVQENGVSSSLENEAAASVEVAGAENNLLTDLQEIADVDATMDRIAAVLDAMEDSGSMLESKLLSMLAGFGEGEDGDVGGDATAAARGESVDALAQEVDGSTTELHLLLQHMAGVGMDVEALRAEITQELGANPSE</sequence>
<dbReference type="Pfam" id="PF04577">
    <property type="entry name" value="Glyco_transf_61"/>
    <property type="match status" value="1"/>
</dbReference>
<evidence type="ECO:0000256" key="4">
    <source>
        <dbReference type="SAM" id="SignalP"/>
    </source>
</evidence>